<dbReference type="PANTHER" id="PTHR46599">
    <property type="entry name" value="PIGGYBAC TRANSPOSABLE ELEMENT-DERIVED PROTEIN 4"/>
    <property type="match status" value="1"/>
</dbReference>
<comment type="caution">
    <text evidence="3">The sequence shown here is derived from an EMBL/GenBank/DDBJ whole genome shotgun (WGS) entry which is preliminary data.</text>
</comment>
<evidence type="ECO:0000313" key="3">
    <source>
        <dbReference type="EMBL" id="KAK2547170.1"/>
    </source>
</evidence>
<reference evidence="3" key="2">
    <citation type="journal article" date="2023" name="Science">
        <title>Genomic signatures of disease resistance in endangered staghorn corals.</title>
        <authorList>
            <person name="Vollmer S.V."/>
            <person name="Selwyn J.D."/>
            <person name="Despard B.A."/>
            <person name="Roesel C.L."/>
        </authorList>
    </citation>
    <scope>NUCLEOTIDE SEQUENCE</scope>
    <source>
        <strain evidence="3">K2</strain>
    </source>
</reference>
<feature type="region of interest" description="Disordered" evidence="1">
    <location>
        <begin position="66"/>
        <end position="92"/>
    </location>
</feature>
<evidence type="ECO:0000313" key="4">
    <source>
        <dbReference type="Proteomes" id="UP001249851"/>
    </source>
</evidence>
<name>A0AAD9PQJ6_ACRCE</name>
<dbReference type="PANTHER" id="PTHR46599:SF2">
    <property type="entry name" value="PIGGYBAC TRANSPOSABLE ELEMENT-DERIVED PROTEIN 4-LIKE"/>
    <property type="match status" value="1"/>
</dbReference>
<accession>A0AAD9PQJ6</accession>
<reference evidence="3" key="1">
    <citation type="journal article" date="2023" name="G3 (Bethesda)">
        <title>Whole genome assembly and annotation of the endangered Caribbean coral Acropora cervicornis.</title>
        <authorList>
            <person name="Selwyn J.D."/>
            <person name="Vollmer S.V."/>
        </authorList>
    </citation>
    <scope>NUCLEOTIDE SEQUENCE</scope>
    <source>
        <strain evidence="3">K2</strain>
    </source>
</reference>
<feature type="compositionally biased region" description="Low complexity" evidence="1">
    <location>
        <begin position="77"/>
        <end position="92"/>
    </location>
</feature>
<protein>
    <submittedName>
        <fullName evidence="3">PiggyBac transposable element-derived protein 4</fullName>
    </submittedName>
</protein>
<gene>
    <name evidence="3" type="ORF">P5673_032991</name>
</gene>
<organism evidence="3 4">
    <name type="scientific">Acropora cervicornis</name>
    <name type="common">Staghorn coral</name>
    <dbReference type="NCBI Taxonomy" id="6130"/>
    <lineage>
        <taxon>Eukaryota</taxon>
        <taxon>Metazoa</taxon>
        <taxon>Cnidaria</taxon>
        <taxon>Anthozoa</taxon>
        <taxon>Hexacorallia</taxon>
        <taxon>Scleractinia</taxon>
        <taxon>Astrocoeniina</taxon>
        <taxon>Acroporidae</taxon>
        <taxon>Acropora</taxon>
    </lineage>
</organism>
<dbReference type="EMBL" id="JARQWQ010000207">
    <property type="protein sequence ID" value="KAK2547170.1"/>
    <property type="molecule type" value="Genomic_DNA"/>
</dbReference>
<evidence type="ECO:0000259" key="2">
    <source>
        <dbReference type="Pfam" id="PF13843"/>
    </source>
</evidence>
<evidence type="ECO:0000256" key="1">
    <source>
        <dbReference type="SAM" id="MobiDB-lite"/>
    </source>
</evidence>
<dbReference type="Proteomes" id="UP001249851">
    <property type="component" value="Unassembled WGS sequence"/>
</dbReference>
<keyword evidence="4" id="KW-1185">Reference proteome</keyword>
<dbReference type="Pfam" id="PF13843">
    <property type="entry name" value="DDE_Tnp_1_7"/>
    <property type="match status" value="1"/>
</dbReference>
<dbReference type="InterPro" id="IPR029526">
    <property type="entry name" value="PGBD"/>
</dbReference>
<proteinExistence type="predicted"/>
<feature type="domain" description="PiggyBac transposable element-derived protein" evidence="2">
    <location>
        <begin position="129"/>
        <end position="291"/>
    </location>
</feature>
<sequence length="308" mass="35037">MASNEFNVNPHSSDEEEVFAGFSVEEIADRYQLHAKVYNHIDLEAMVSEKEFFGFTADISSRADISGESDISAGQRSNESSTEYAESNSSSVESRNEEEWRYKLEFVIDEDFNKPTGPTTVLTATATAEIFAAQYMPNQENAIYERLVKFKGQLGFKQYMPMKPIKCGIKVWMCADSITHFVSQFQVNTGQPRGGREHGLGEHVVTKLSSDLEHGYYNINFDNFFPSFRLMKTLLDKRINPTATTQPNRNRFPAPLKTAKLRHGKRIVMQKSGITACNWQDKKIFNFFTTNCQPNGRELCKEETETAP</sequence>
<dbReference type="AlphaFoldDB" id="A0AAD9PQJ6"/>